<feature type="transmembrane region" description="Helical" evidence="6">
    <location>
        <begin position="42"/>
        <end position="65"/>
    </location>
</feature>
<sequence>MTDVGPALLAGLVAGLAVAMPLGAIGVLLLHEGMNRGWRPAAGGATGVALVDLTYAGVAVLIGTAVSRALSGWEHPIHLVGAGVLVLIALRGLLADLRRPEAPGDDGSPALVTGSPWRVMARFVALTAINPLTAVYFVALAAGLGDTLATREAGVAFVLAVFVASLAWQLTLAGFGALAGARLPAGARRATGVAGHLVVLAYAARLALMR</sequence>
<name>A0ABW8APW8_9ACTN</name>
<feature type="transmembrane region" description="Helical" evidence="6">
    <location>
        <begin position="6"/>
        <end position="30"/>
    </location>
</feature>
<accession>A0ABW8APW8</accession>
<dbReference type="InterPro" id="IPR001123">
    <property type="entry name" value="LeuE-type"/>
</dbReference>
<evidence type="ECO:0000313" key="7">
    <source>
        <dbReference type="EMBL" id="MFI7588387.1"/>
    </source>
</evidence>
<comment type="caution">
    <text evidence="7">The sequence shown here is derived from an EMBL/GenBank/DDBJ whole genome shotgun (WGS) entry which is preliminary data.</text>
</comment>
<evidence type="ECO:0000256" key="1">
    <source>
        <dbReference type="ARBA" id="ARBA00004651"/>
    </source>
</evidence>
<gene>
    <name evidence="7" type="ORF">ACIB24_15060</name>
</gene>
<evidence type="ECO:0000256" key="6">
    <source>
        <dbReference type="SAM" id="Phobius"/>
    </source>
</evidence>
<dbReference type="PANTHER" id="PTHR30086:SF20">
    <property type="entry name" value="ARGININE EXPORTER PROTEIN ARGO-RELATED"/>
    <property type="match status" value="1"/>
</dbReference>
<feature type="transmembrane region" description="Helical" evidence="6">
    <location>
        <begin position="77"/>
        <end position="94"/>
    </location>
</feature>
<dbReference type="PANTHER" id="PTHR30086">
    <property type="entry name" value="ARGININE EXPORTER PROTEIN ARGO"/>
    <property type="match status" value="1"/>
</dbReference>
<evidence type="ECO:0000256" key="4">
    <source>
        <dbReference type="ARBA" id="ARBA00022989"/>
    </source>
</evidence>
<dbReference type="Pfam" id="PF01810">
    <property type="entry name" value="LysE"/>
    <property type="match status" value="1"/>
</dbReference>
<keyword evidence="2" id="KW-1003">Cell membrane</keyword>
<dbReference type="Proteomes" id="UP001612915">
    <property type="component" value="Unassembled WGS sequence"/>
</dbReference>
<evidence type="ECO:0000256" key="5">
    <source>
        <dbReference type="ARBA" id="ARBA00023136"/>
    </source>
</evidence>
<keyword evidence="8" id="KW-1185">Reference proteome</keyword>
<feature type="transmembrane region" description="Helical" evidence="6">
    <location>
        <begin position="190"/>
        <end position="208"/>
    </location>
</feature>
<dbReference type="RefSeq" id="WP_398281939.1">
    <property type="nucleotide sequence ID" value="NZ_JBITLV010000005.1"/>
</dbReference>
<evidence type="ECO:0000256" key="3">
    <source>
        <dbReference type="ARBA" id="ARBA00022692"/>
    </source>
</evidence>
<comment type="subcellular location">
    <subcellularLocation>
        <location evidence="1">Cell membrane</location>
        <topology evidence="1">Multi-pass membrane protein</topology>
    </subcellularLocation>
</comment>
<dbReference type="EMBL" id="JBITLV010000005">
    <property type="protein sequence ID" value="MFI7588387.1"/>
    <property type="molecule type" value="Genomic_DNA"/>
</dbReference>
<feature type="transmembrane region" description="Helical" evidence="6">
    <location>
        <begin position="123"/>
        <end position="144"/>
    </location>
</feature>
<keyword evidence="3 6" id="KW-0812">Transmembrane</keyword>
<keyword evidence="5 6" id="KW-0472">Membrane</keyword>
<organism evidence="7 8">
    <name type="scientific">Spongisporangium articulatum</name>
    <dbReference type="NCBI Taxonomy" id="3362603"/>
    <lineage>
        <taxon>Bacteria</taxon>
        <taxon>Bacillati</taxon>
        <taxon>Actinomycetota</taxon>
        <taxon>Actinomycetes</taxon>
        <taxon>Kineosporiales</taxon>
        <taxon>Kineosporiaceae</taxon>
        <taxon>Spongisporangium</taxon>
    </lineage>
</organism>
<protein>
    <submittedName>
        <fullName evidence="7">LysE family transporter</fullName>
    </submittedName>
</protein>
<evidence type="ECO:0000313" key="8">
    <source>
        <dbReference type="Proteomes" id="UP001612915"/>
    </source>
</evidence>
<reference evidence="7 8" key="1">
    <citation type="submission" date="2024-10" db="EMBL/GenBank/DDBJ databases">
        <title>The Natural Products Discovery Center: Release of the First 8490 Sequenced Strains for Exploring Actinobacteria Biosynthetic Diversity.</title>
        <authorList>
            <person name="Kalkreuter E."/>
            <person name="Kautsar S.A."/>
            <person name="Yang D."/>
            <person name="Bader C.D."/>
            <person name="Teijaro C.N."/>
            <person name="Fluegel L."/>
            <person name="Davis C.M."/>
            <person name="Simpson J.R."/>
            <person name="Lauterbach L."/>
            <person name="Steele A.D."/>
            <person name="Gui C."/>
            <person name="Meng S."/>
            <person name="Li G."/>
            <person name="Viehrig K."/>
            <person name="Ye F."/>
            <person name="Su P."/>
            <person name="Kiefer A.F."/>
            <person name="Nichols A."/>
            <person name="Cepeda A.J."/>
            <person name="Yan W."/>
            <person name="Fan B."/>
            <person name="Jiang Y."/>
            <person name="Adhikari A."/>
            <person name="Zheng C.-J."/>
            <person name="Schuster L."/>
            <person name="Cowan T.M."/>
            <person name="Smanski M.J."/>
            <person name="Chevrette M.G."/>
            <person name="De Carvalho L.P.S."/>
            <person name="Shen B."/>
        </authorList>
    </citation>
    <scope>NUCLEOTIDE SEQUENCE [LARGE SCALE GENOMIC DNA]</scope>
    <source>
        <strain evidence="7 8">NPDC049639</strain>
    </source>
</reference>
<proteinExistence type="predicted"/>
<evidence type="ECO:0000256" key="2">
    <source>
        <dbReference type="ARBA" id="ARBA00022475"/>
    </source>
</evidence>
<feature type="transmembrane region" description="Helical" evidence="6">
    <location>
        <begin position="156"/>
        <end position="178"/>
    </location>
</feature>
<keyword evidence="4 6" id="KW-1133">Transmembrane helix</keyword>